<proteinExistence type="predicted"/>
<evidence type="ECO:0000313" key="1">
    <source>
        <dbReference type="EMBL" id="GGK83256.1"/>
    </source>
</evidence>
<gene>
    <name evidence="1" type="ORF">GCM10009067_39360</name>
</gene>
<dbReference type="EMBL" id="BMPD01000010">
    <property type="protein sequence ID" value="GGK83256.1"/>
    <property type="molecule type" value="Genomic_DNA"/>
</dbReference>
<dbReference type="Proteomes" id="UP000614221">
    <property type="component" value="Unassembled WGS sequence"/>
</dbReference>
<evidence type="ECO:0000313" key="2">
    <source>
        <dbReference type="Proteomes" id="UP000614221"/>
    </source>
</evidence>
<accession>A0A830EWV4</accession>
<protein>
    <submittedName>
        <fullName evidence="1">Uncharacterized protein</fullName>
    </submittedName>
</protein>
<organism evidence="1 2">
    <name type="scientific">Haloarcula sebkhae</name>
    <dbReference type="NCBI Taxonomy" id="932660"/>
    <lineage>
        <taxon>Archaea</taxon>
        <taxon>Methanobacteriati</taxon>
        <taxon>Methanobacteriota</taxon>
        <taxon>Stenosarchaea group</taxon>
        <taxon>Halobacteria</taxon>
        <taxon>Halobacteriales</taxon>
        <taxon>Haloarculaceae</taxon>
        <taxon>Haloarcula</taxon>
    </lineage>
</organism>
<reference evidence="1" key="2">
    <citation type="submission" date="2020-09" db="EMBL/GenBank/DDBJ databases">
        <authorList>
            <person name="Sun Q."/>
            <person name="Ohkuma M."/>
        </authorList>
    </citation>
    <scope>NUCLEOTIDE SEQUENCE</scope>
    <source>
        <strain evidence="1">JCM 19018</strain>
    </source>
</reference>
<reference evidence="1" key="1">
    <citation type="journal article" date="2014" name="Int. J. Syst. Evol. Microbiol.">
        <title>Complete genome sequence of Corynebacterium casei LMG S-19264T (=DSM 44701T), isolated from a smear-ripened cheese.</title>
        <authorList>
            <consortium name="US DOE Joint Genome Institute (JGI-PGF)"/>
            <person name="Walter F."/>
            <person name="Albersmeier A."/>
            <person name="Kalinowski J."/>
            <person name="Ruckert C."/>
        </authorList>
    </citation>
    <scope>NUCLEOTIDE SEQUENCE</scope>
    <source>
        <strain evidence="1">JCM 19018</strain>
    </source>
</reference>
<comment type="caution">
    <text evidence="1">The sequence shown here is derived from an EMBL/GenBank/DDBJ whole genome shotgun (WGS) entry which is preliminary data.</text>
</comment>
<name>A0A830EWV4_9EURY</name>
<sequence length="83" mass="9624">MSGPGIPDGTQLQFCVAAARWRPTQGRREVVFQMGEVQCPRCEETFNTRYNPVRFRAGSFYDSERDEEYDQVCEGCHRDLVDK</sequence>
<dbReference type="AlphaFoldDB" id="A0A830EWV4"/>